<dbReference type="AlphaFoldDB" id="A0A3B0WPY2"/>
<dbReference type="EMBL" id="UOFE01000030">
    <property type="protein sequence ID" value="VAW52757.1"/>
    <property type="molecule type" value="Genomic_DNA"/>
</dbReference>
<proteinExistence type="predicted"/>
<reference evidence="1" key="1">
    <citation type="submission" date="2018-06" db="EMBL/GenBank/DDBJ databases">
        <authorList>
            <person name="Zhirakovskaya E."/>
        </authorList>
    </citation>
    <scope>NUCLEOTIDE SEQUENCE</scope>
</reference>
<accession>A0A3B0WPY2</accession>
<sequence length="203" mass="22683">MFNKYFNGKSVVTLFACLVIVSCASTKMTDSWVDEREDKVFKHPMIIAISDSQQTRQIYEKHFVSELKKKDIVSTASYTLISSKQKLNREAVVNAIKGSEIDSVLVTYLVLADSKIKVHESPVNMGYSGNVDELKISDTLISSRGRSNTTEVVGLKNDLYDVASKKIVWSVQTKTVGPESIDQVVTEVTELLINQMFSDGFLE</sequence>
<evidence type="ECO:0008006" key="2">
    <source>
        <dbReference type="Google" id="ProtNLM"/>
    </source>
</evidence>
<evidence type="ECO:0000313" key="1">
    <source>
        <dbReference type="EMBL" id="VAW52757.1"/>
    </source>
</evidence>
<name>A0A3B0WPY2_9ZZZZ</name>
<gene>
    <name evidence="1" type="ORF">MNBD_GAMMA05-546</name>
</gene>
<organism evidence="1">
    <name type="scientific">hydrothermal vent metagenome</name>
    <dbReference type="NCBI Taxonomy" id="652676"/>
    <lineage>
        <taxon>unclassified sequences</taxon>
        <taxon>metagenomes</taxon>
        <taxon>ecological metagenomes</taxon>
    </lineage>
</organism>
<protein>
    <recommendedName>
        <fullName evidence="2">Lipoprotein</fullName>
    </recommendedName>
</protein>
<dbReference type="PROSITE" id="PS51257">
    <property type="entry name" value="PROKAR_LIPOPROTEIN"/>
    <property type="match status" value="1"/>
</dbReference>